<protein>
    <submittedName>
        <fullName evidence="2">Prepilin-type N-terminal cleavage/methylation domain-containing protein</fullName>
    </submittedName>
</protein>
<reference evidence="2 3" key="1">
    <citation type="submission" date="2016-11" db="EMBL/GenBank/DDBJ databases">
        <authorList>
            <person name="Jaros S."/>
            <person name="Januszkiewicz K."/>
            <person name="Wedrychowicz H."/>
        </authorList>
    </citation>
    <scope>NUCLEOTIDE SEQUENCE [LARGE SCALE GENOMIC DNA]</scope>
    <source>
        <strain evidence="2 3">Y1</strain>
    </source>
</reference>
<dbReference type="NCBIfam" id="TIGR02532">
    <property type="entry name" value="IV_pilin_GFxxxE"/>
    <property type="match status" value="1"/>
</dbReference>
<accession>A0A1M7KYE1</accession>
<feature type="transmembrane region" description="Helical" evidence="1">
    <location>
        <begin position="12"/>
        <end position="36"/>
    </location>
</feature>
<dbReference type="RefSeq" id="WP_072951537.1">
    <property type="nucleotide sequence ID" value="NZ_FRCT01000010.1"/>
</dbReference>
<dbReference type="Pfam" id="PF07963">
    <property type="entry name" value="N_methyl"/>
    <property type="match status" value="1"/>
</dbReference>
<sequence length="204" mass="22921">MKAKKTRKGFTLMELIIVIAIMGIMMAIIIPSWGYFIRRARERDANSRAKVVFNAAQTEVTRVCNSERSTLNKINDPNTDSTLRDKLKKQIYMGSGEFYFYWDGKKGVKVSASGTAVDETTNNLNNGAFARAVNNITGGEGFYKIYVKDYNVQSVVYTAYENGNYKGTYPKSMNELDNKTLGDVRTTSIKSINDAIMKKLVVTK</sequence>
<proteinExistence type="predicted"/>
<dbReference type="SUPFAM" id="SSF54523">
    <property type="entry name" value="Pili subunits"/>
    <property type="match status" value="1"/>
</dbReference>
<name>A0A1M7KYE1_RUMFL</name>
<organism evidence="2 3">
    <name type="scientific">Ruminococcus flavefaciens</name>
    <dbReference type="NCBI Taxonomy" id="1265"/>
    <lineage>
        <taxon>Bacteria</taxon>
        <taxon>Bacillati</taxon>
        <taxon>Bacillota</taxon>
        <taxon>Clostridia</taxon>
        <taxon>Eubacteriales</taxon>
        <taxon>Oscillospiraceae</taxon>
        <taxon>Ruminococcus</taxon>
    </lineage>
</organism>
<keyword evidence="1" id="KW-0472">Membrane</keyword>
<dbReference type="InterPro" id="IPR045584">
    <property type="entry name" value="Pilin-like"/>
</dbReference>
<evidence type="ECO:0000313" key="3">
    <source>
        <dbReference type="Proteomes" id="UP000184394"/>
    </source>
</evidence>
<dbReference type="InterPro" id="IPR012902">
    <property type="entry name" value="N_methyl_site"/>
</dbReference>
<evidence type="ECO:0000256" key="1">
    <source>
        <dbReference type="SAM" id="Phobius"/>
    </source>
</evidence>
<gene>
    <name evidence="2" type="ORF">SAMN04487860_110120</name>
</gene>
<evidence type="ECO:0000313" key="2">
    <source>
        <dbReference type="EMBL" id="SHM70563.1"/>
    </source>
</evidence>
<dbReference type="Proteomes" id="UP000184394">
    <property type="component" value="Unassembled WGS sequence"/>
</dbReference>
<keyword evidence="1" id="KW-1133">Transmembrane helix</keyword>
<dbReference type="OrthoDB" id="1820738at2"/>
<keyword evidence="1" id="KW-0812">Transmembrane</keyword>
<dbReference type="EMBL" id="FRCT01000010">
    <property type="protein sequence ID" value="SHM70563.1"/>
    <property type="molecule type" value="Genomic_DNA"/>
</dbReference>
<dbReference type="Gene3D" id="3.30.700.10">
    <property type="entry name" value="Glycoprotein, Type 4 Pilin"/>
    <property type="match status" value="1"/>
</dbReference>
<dbReference type="AlphaFoldDB" id="A0A1M7KYE1"/>